<proteinExistence type="inferred from homology"/>
<dbReference type="Pfam" id="PF04201">
    <property type="entry name" value="TPD52"/>
    <property type="match status" value="1"/>
</dbReference>
<protein>
    <submittedName>
        <fullName evidence="4">Uncharacterized protein</fullName>
    </submittedName>
</protein>
<evidence type="ECO:0000313" key="4">
    <source>
        <dbReference type="EMBL" id="VDP51718.1"/>
    </source>
</evidence>
<accession>A0A3P8EXL7</accession>
<organism evidence="4 5">
    <name type="scientific">Schistosoma margrebowiei</name>
    <dbReference type="NCBI Taxonomy" id="48269"/>
    <lineage>
        <taxon>Eukaryota</taxon>
        <taxon>Metazoa</taxon>
        <taxon>Spiralia</taxon>
        <taxon>Lophotrochozoa</taxon>
        <taxon>Platyhelminthes</taxon>
        <taxon>Trematoda</taxon>
        <taxon>Digenea</taxon>
        <taxon>Strigeidida</taxon>
        <taxon>Schistosomatoidea</taxon>
        <taxon>Schistosomatidae</taxon>
        <taxon>Schistosoma</taxon>
    </lineage>
</organism>
<keyword evidence="2" id="KW-0175">Coiled coil</keyword>
<dbReference type="EMBL" id="UZAI01020482">
    <property type="protein sequence ID" value="VDP51718.1"/>
    <property type="molecule type" value="Genomic_DNA"/>
</dbReference>
<keyword evidence="3" id="KW-0732">Signal</keyword>
<evidence type="ECO:0000256" key="3">
    <source>
        <dbReference type="SAM" id="SignalP"/>
    </source>
</evidence>
<feature type="signal peptide" evidence="3">
    <location>
        <begin position="1"/>
        <end position="21"/>
    </location>
</feature>
<evidence type="ECO:0000256" key="1">
    <source>
        <dbReference type="ARBA" id="ARBA00005702"/>
    </source>
</evidence>
<name>A0A3P8EXL7_9TREM</name>
<evidence type="ECO:0000313" key="5">
    <source>
        <dbReference type="Proteomes" id="UP000277204"/>
    </source>
</evidence>
<dbReference type="InterPro" id="IPR007327">
    <property type="entry name" value="TPD52"/>
</dbReference>
<evidence type="ECO:0000256" key="2">
    <source>
        <dbReference type="ARBA" id="ARBA00023054"/>
    </source>
</evidence>
<keyword evidence="5" id="KW-1185">Reference proteome</keyword>
<sequence>MHSVSLLYCSILLSLCCQTFCSRLTSYTTCVEDEIQTLRQVLLSKFRRQQFLKRQLGITPIEELKSEVKQGLDTLRTSDA</sequence>
<dbReference type="AlphaFoldDB" id="A0A3P8EXL7"/>
<comment type="similarity">
    <text evidence="1">Belongs to the TPD52 family.</text>
</comment>
<gene>
    <name evidence="4" type="ORF">SMRZ_LOCUS24546</name>
</gene>
<dbReference type="Proteomes" id="UP000277204">
    <property type="component" value="Unassembled WGS sequence"/>
</dbReference>
<reference evidence="4 5" key="1">
    <citation type="submission" date="2018-11" db="EMBL/GenBank/DDBJ databases">
        <authorList>
            <consortium name="Pathogen Informatics"/>
        </authorList>
    </citation>
    <scope>NUCLEOTIDE SEQUENCE [LARGE SCALE GENOMIC DNA]</scope>
    <source>
        <strain evidence="4 5">Zambia</strain>
    </source>
</reference>
<feature type="chain" id="PRO_5018213393" evidence="3">
    <location>
        <begin position="22"/>
        <end position="80"/>
    </location>
</feature>